<sequence>MLTPNAIRDIIQHMYANDDRDSEYLYEKYLDIFNLQDELFIHFIEQTVHPQVRKKNL</sequence>
<comment type="caution">
    <text evidence="2">The sequence shown here is derived from an EMBL/GenBank/DDBJ whole genome shotgun (WGS) entry which is preliminary data.</text>
</comment>
<dbReference type="EMBL" id="JAOQIO010000109">
    <property type="protein sequence ID" value="MCU6796808.1"/>
    <property type="molecule type" value="Genomic_DNA"/>
</dbReference>
<evidence type="ECO:0000259" key="1">
    <source>
        <dbReference type="Pfam" id="PF18860"/>
    </source>
</evidence>
<accession>A0ABT2UQ83</accession>
<gene>
    <name evidence="2" type="ORF">OB236_32250</name>
</gene>
<feature type="domain" description="AbiJ-NTD3" evidence="1">
    <location>
        <begin position="4"/>
        <end position="55"/>
    </location>
</feature>
<dbReference type="RefSeq" id="WP_262687631.1">
    <property type="nucleotide sequence ID" value="NZ_JAOQIO010000109.1"/>
</dbReference>
<proteinExistence type="predicted"/>
<dbReference type="Proteomes" id="UP001652445">
    <property type="component" value="Unassembled WGS sequence"/>
</dbReference>
<name>A0ABT2UQ83_9BACL</name>
<dbReference type="InterPro" id="IPR041427">
    <property type="entry name" value="AbiJ-NTD3"/>
</dbReference>
<evidence type="ECO:0000313" key="3">
    <source>
        <dbReference type="Proteomes" id="UP001652445"/>
    </source>
</evidence>
<reference evidence="2 3" key="1">
    <citation type="submission" date="2022-09" db="EMBL/GenBank/DDBJ databases">
        <authorList>
            <person name="Han X.L."/>
            <person name="Wang Q."/>
            <person name="Lu T."/>
        </authorList>
    </citation>
    <scope>NUCLEOTIDE SEQUENCE [LARGE SCALE GENOMIC DNA]</scope>
    <source>
        <strain evidence="2 3">WQ 127069</strain>
    </source>
</reference>
<organism evidence="2 3">
    <name type="scientific">Paenibacillus baimaensis</name>
    <dbReference type="NCBI Taxonomy" id="2982185"/>
    <lineage>
        <taxon>Bacteria</taxon>
        <taxon>Bacillati</taxon>
        <taxon>Bacillota</taxon>
        <taxon>Bacilli</taxon>
        <taxon>Bacillales</taxon>
        <taxon>Paenibacillaceae</taxon>
        <taxon>Paenibacillus</taxon>
    </lineage>
</organism>
<evidence type="ECO:0000313" key="2">
    <source>
        <dbReference type="EMBL" id="MCU6796808.1"/>
    </source>
</evidence>
<keyword evidence="3" id="KW-1185">Reference proteome</keyword>
<protein>
    <recommendedName>
        <fullName evidence="1">AbiJ-NTD3 domain-containing protein</fullName>
    </recommendedName>
</protein>
<dbReference type="Pfam" id="PF18860">
    <property type="entry name" value="AbiJ_NTD3"/>
    <property type="match status" value="1"/>
</dbReference>